<protein>
    <recommendedName>
        <fullName evidence="1">TIR domain-containing protein</fullName>
    </recommendedName>
</protein>
<dbReference type="Proteomes" id="UP000294192">
    <property type="component" value="Unassembled WGS sequence"/>
</dbReference>
<reference evidence="2 3" key="1">
    <citation type="submission" date="2018-02" db="EMBL/GenBank/DDBJ databases">
        <title>Mycoplasma marinum and Mycoplasma todarodis sp. nov., moderately halophilic and psychrotolerant mycoplasmas isolated from cephalopods.</title>
        <authorList>
            <person name="Viver T."/>
        </authorList>
    </citation>
    <scope>NUCLEOTIDE SEQUENCE [LARGE SCALE GENOMIC DNA]</scope>
    <source>
        <strain evidence="2 3">PE</strain>
    </source>
</reference>
<feature type="domain" description="TIR" evidence="1">
    <location>
        <begin position="1"/>
        <end position="134"/>
    </location>
</feature>
<dbReference type="RefSeq" id="WP_131598887.1">
    <property type="nucleotide sequence ID" value="NZ_CBDBYK010000006.1"/>
</dbReference>
<gene>
    <name evidence="2" type="ORF">C4B24_02150</name>
</gene>
<dbReference type="InterPro" id="IPR000157">
    <property type="entry name" value="TIR_dom"/>
</dbReference>
<dbReference type="Pfam" id="PF13676">
    <property type="entry name" value="TIR_2"/>
    <property type="match status" value="1"/>
</dbReference>
<organism evidence="2 3">
    <name type="scientific">Mycoplasma marinum</name>
    <dbReference type="NCBI Taxonomy" id="1937190"/>
    <lineage>
        <taxon>Bacteria</taxon>
        <taxon>Bacillati</taxon>
        <taxon>Mycoplasmatota</taxon>
        <taxon>Mollicutes</taxon>
        <taxon>Mycoplasmataceae</taxon>
        <taxon>Mycoplasma</taxon>
    </lineage>
</organism>
<evidence type="ECO:0000259" key="1">
    <source>
        <dbReference type="PROSITE" id="PS50104"/>
    </source>
</evidence>
<accession>A0A4R0XWI0</accession>
<dbReference type="PROSITE" id="PS50104">
    <property type="entry name" value="TIR"/>
    <property type="match status" value="1"/>
</dbReference>
<keyword evidence="3" id="KW-1185">Reference proteome</keyword>
<dbReference type="SUPFAM" id="SSF52200">
    <property type="entry name" value="Toll/Interleukin receptor TIR domain"/>
    <property type="match status" value="1"/>
</dbReference>
<dbReference type="GO" id="GO:0007165">
    <property type="term" value="P:signal transduction"/>
    <property type="evidence" value="ECO:0007669"/>
    <property type="project" value="InterPro"/>
</dbReference>
<comment type="caution">
    <text evidence="2">The sequence shown here is derived from an EMBL/GenBank/DDBJ whole genome shotgun (WGS) entry which is preliminary data.</text>
</comment>
<dbReference type="InterPro" id="IPR035897">
    <property type="entry name" value="Toll_tir_struct_dom_sf"/>
</dbReference>
<proteinExistence type="predicted"/>
<dbReference type="AlphaFoldDB" id="A0A4R0XWI0"/>
<dbReference type="OrthoDB" id="7055795at2"/>
<evidence type="ECO:0000313" key="2">
    <source>
        <dbReference type="EMBL" id="TCG11331.1"/>
    </source>
</evidence>
<name>A0A4R0XWI0_9MOLU</name>
<dbReference type="Gene3D" id="3.40.50.10140">
    <property type="entry name" value="Toll/interleukin-1 receptor homology (TIR) domain"/>
    <property type="match status" value="1"/>
</dbReference>
<dbReference type="EMBL" id="PSZO01000008">
    <property type="protein sequence ID" value="TCG11331.1"/>
    <property type="molecule type" value="Genomic_DNA"/>
</dbReference>
<sequence>MKYDYFISYSTQDEMYVEGIYSILKNTFKKSVYKYNRCSHPGNIWEEINNGIDNCKIFLFFPSFDSEQSKAVKREFAIAMNRDVHDEDFKLIPVYLTPGIFLNWAIDSQLRVESFQESPYETTQKIINFVDNKTINYQHPSLPIYWKVEDEIFFIKSNRNIIFPTFRFIVSGSEAEESLMFGTSIGFNNEFQISKNIKKMSDGRIVIDISIGVIKYIGRDNPVKIQTSLLDLKSSWIKNFGIVGIDGKVYQSINISNLSDK</sequence>
<evidence type="ECO:0000313" key="3">
    <source>
        <dbReference type="Proteomes" id="UP000294192"/>
    </source>
</evidence>